<dbReference type="RefSeq" id="WP_016397347.1">
    <property type="nucleotide sequence ID" value="NZ_CKSQ01000003.1"/>
</dbReference>
<evidence type="ECO:0000313" key="7">
    <source>
        <dbReference type="Proteomes" id="UP000045541"/>
    </source>
</evidence>
<dbReference type="PATRIC" id="fig|1313.5270.peg.885"/>
<protein>
    <recommendedName>
        <fullName evidence="13">Preprotein translocase subunit SecB</fullName>
    </recommendedName>
</protein>
<evidence type="ECO:0000313" key="12">
    <source>
        <dbReference type="Proteomes" id="UP000318940"/>
    </source>
</evidence>
<evidence type="ECO:0000313" key="4">
    <source>
        <dbReference type="EMBL" id="TVX72052.1"/>
    </source>
</evidence>
<dbReference type="Proteomes" id="UP000310818">
    <property type="component" value="Unassembled WGS sequence"/>
</dbReference>
<organism evidence="3 12">
    <name type="scientific">Streptococcus pneumoniae</name>
    <dbReference type="NCBI Taxonomy" id="1313"/>
    <lineage>
        <taxon>Bacteria</taxon>
        <taxon>Bacillati</taxon>
        <taxon>Bacillota</taxon>
        <taxon>Bacilli</taxon>
        <taxon>Lactobacillales</taxon>
        <taxon>Streptococcaceae</taxon>
        <taxon>Streptococcus</taxon>
    </lineage>
</organism>
<evidence type="ECO:0000313" key="9">
    <source>
        <dbReference type="Proteomes" id="UP000304540"/>
    </source>
</evidence>
<dbReference type="EMBL" id="VMYC01000025">
    <property type="protein sequence ID" value="TVX72052.1"/>
    <property type="molecule type" value="Genomic_DNA"/>
</dbReference>
<evidence type="ECO:0000313" key="1">
    <source>
        <dbReference type="EMBL" id="CKJ23986.1"/>
    </source>
</evidence>
<dbReference type="AlphaFoldDB" id="A0A064C2V6"/>
<reference evidence="1 7" key="1">
    <citation type="submission" date="2015-03" db="EMBL/GenBank/DDBJ databases">
        <authorList>
            <consortium name="Pathogen Informatics"/>
            <person name="Murphy D."/>
        </authorList>
    </citation>
    <scope>NUCLEOTIDE SEQUENCE [LARGE SCALE GENOMIC DNA]</scope>
    <source>
        <strain evidence="1 7">0310</strain>
    </source>
</reference>
<dbReference type="EMBL" id="CMWB01000030">
    <property type="protein sequence ID" value="CKJ23986.1"/>
    <property type="molecule type" value="Genomic_DNA"/>
</dbReference>
<dbReference type="EMBL" id="CRVC01000002">
    <property type="protein sequence ID" value="COR29435.1"/>
    <property type="molecule type" value="Genomic_DNA"/>
</dbReference>
<accession>A0A064C2V6</accession>
<dbReference type="Proteomes" id="UP000315060">
    <property type="component" value="Unassembled WGS sequence"/>
</dbReference>
<sequence length="127" mass="14673">MKTKNIEIRRITFSKFEFNTHNTGEVEEDGRASINLNFPDREEGQENQLILIKMEISYPDSQYRVIADIDARYSVLASDLPEDISQDDEFQQALITPMIEKFRLYVGMFSEGAYGAVLIPNLNFNQD</sequence>
<evidence type="ECO:0000313" key="2">
    <source>
        <dbReference type="EMBL" id="COR29435.1"/>
    </source>
</evidence>
<dbReference type="EMBL" id="VMVH01000060">
    <property type="protein sequence ID" value="TVW26722.1"/>
    <property type="molecule type" value="Genomic_DNA"/>
</dbReference>
<proteinExistence type="predicted"/>
<dbReference type="Proteomes" id="UP000045541">
    <property type="component" value="Unassembled WGS sequence"/>
</dbReference>
<evidence type="ECO:0000313" key="11">
    <source>
        <dbReference type="Proteomes" id="UP000315060"/>
    </source>
</evidence>
<dbReference type="EMBL" id="CAASRX010000011">
    <property type="protein sequence ID" value="VNH01928.1"/>
    <property type="molecule type" value="Genomic_DNA"/>
</dbReference>
<dbReference type="Proteomes" id="UP000318940">
    <property type="component" value="Unassembled WGS sequence"/>
</dbReference>
<evidence type="ECO:0000313" key="5">
    <source>
        <dbReference type="EMBL" id="VNH01928.1"/>
    </source>
</evidence>
<evidence type="ECO:0000313" key="3">
    <source>
        <dbReference type="EMBL" id="TVW26722.1"/>
    </source>
</evidence>
<dbReference type="Proteomes" id="UP000046095">
    <property type="component" value="Unassembled WGS sequence"/>
</dbReference>
<evidence type="ECO:0000313" key="6">
    <source>
        <dbReference type="EMBL" id="VRI34513.1"/>
    </source>
</evidence>
<gene>
    <name evidence="4" type="ORF">AZJ28_01965</name>
    <name evidence="3" type="ORF">AZK02_06920</name>
    <name evidence="2" type="ORF">ERS021218_00194</name>
    <name evidence="1" type="ORF">ERS096071_01582</name>
    <name evidence="5" type="ORF">SAMEA3353485_01137</name>
    <name evidence="6" type="ORF">SAMEA3381574_00681</name>
</gene>
<reference evidence="9 10" key="3">
    <citation type="submission" date="2019-04" db="EMBL/GenBank/DDBJ databases">
        <authorList>
            <consortium name="Pathogen Informatics"/>
        </authorList>
    </citation>
    <scope>NUCLEOTIDE SEQUENCE [LARGE SCALE GENOMIC DNA]</scope>
    <source>
        <strain evidence="5 10">GPSC211</strain>
        <strain evidence="6 9">GPSC232</strain>
    </source>
</reference>
<dbReference type="Proteomes" id="UP000304540">
    <property type="component" value="Unassembled WGS sequence"/>
</dbReference>
<reference evidence="11 12" key="4">
    <citation type="submission" date="2019-07" db="EMBL/GenBank/DDBJ databases">
        <authorList>
            <person name="Mohale T."/>
        </authorList>
    </citation>
    <scope>NUCLEOTIDE SEQUENCE [LARGE SCALE GENOMIC DNA]</scope>
    <source>
        <strain evidence="3 12">NTPn 189</strain>
        <strain evidence="4 11">NTPn 59</strain>
    </source>
</reference>
<dbReference type="EMBL" id="CABABW010000004">
    <property type="protein sequence ID" value="VRI34513.1"/>
    <property type="molecule type" value="Genomic_DNA"/>
</dbReference>
<evidence type="ECO:0008006" key="13">
    <source>
        <dbReference type="Google" id="ProtNLM"/>
    </source>
</evidence>
<name>A0A064C2V6_STREE</name>
<evidence type="ECO:0000313" key="8">
    <source>
        <dbReference type="Proteomes" id="UP000046095"/>
    </source>
</evidence>
<evidence type="ECO:0000313" key="10">
    <source>
        <dbReference type="Proteomes" id="UP000310818"/>
    </source>
</evidence>
<reference evidence="2 8" key="2">
    <citation type="submission" date="2015-03" db="EMBL/GenBank/DDBJ databases">
        <authorList>
            <person name="Murphy D."/>
        </authorList>
    </citation>
    <scope>NUCLEOTIDE SEQUENCE [LARGE SCALE GENOMIC DNA]</scope>
    <source>
        <strain evidence="2 8">SMRU1708</strain>
    </source>
</reference>